<dbReference type="EMBL" id="HBGK01023238">
    <property type="protein sequence ID" value="CAD9283085.1"/>
    <property type="molecule type" value="Transcribed_RNA"/>
</dbReference>
<feature type="coiled-coil region" evidence="1">
    <location>
        <begin position="40"/>
        <end position="95"/>
    </location>
</feature>
<keyword evidence="1" id="KW-0175">Coiled coil</keyword>
<evidence type="ECO:0000313" key="2">
    <source>
        <dbReference type="EMBL" id="CAD9283085.1"/>
    </source>
</evidence>
<protein>
    <submittedName>
        <fullName evidence="2">Uncharacterized protein</fullName>
    </submittedName>
</protein>
<accession>A0A7S1UZN6</accession>
<organism evidence="2">
    <name type="scientific">Grammatophora oceanica</name>
    <dbReference type="NCBI Taxonomy" id="210454"/>
    <lineage>
        <taxon>Eukaryota</taxon>
        <taxon>Sar</taxon>
        <taxon>Stramenopiles</taxon>
        <taxon>Ochrophyta</taxon>
        <taxon>Bacillariophyta</taxon>
        <taxon>Fragilariophyceae</taxon>
        <taxon>Fragilariophycidae</taxon>
        <taxon>Rhabdonematales</taxon>
        <taxon>Grammatophoraceae</taxon>
        <taxon>Grammatophora</taxon>
    </lineage>
</organism>
<name>A0A7S1UZN6_9STRA</name>
<dbReference type="AlphaFoldDB" id="A0A7S1UZN6"/>
<reference evidence="2" key="1">
    <citation type="submission" date="2021-01" db="EMBL/GenBank/DDBJ databases">
        <authorList>
            <person name="Corre E."/>
            <person name="Pelletier E."/>
            <person name="Niang G."/>
            <person name="Scheremetjew M."/>
            <person name="Finn R."/>
            <person name="Kale V."/>
            <person name="Holt S."/>
            <person name="Cochrane G."/>
            <person name="Meng A."/>
            <person name="Brown T."/>
            <person name="Cohen L."/>
        </authorList>
    </citation>
    <scope>NUCLEOTIDE SEQUENCE</scope>
    <source>
        <strain evidence="2">CCMP 410</strain>
    </source>
</reference>
<gene>
    <name evidence="2" type="ORF">GOCE00092_LOCUS11997</name>
</gene>
<evidence type="ECO:0000256" key="1">
    <source>
        <dbReference type="SAM" id="Coils"/>
    </source>
</evidence>
<sequence>MLRTVQKTSVLSSAARIRRFHLFENVVAAEEPKRYLGELVERVISTFERLQAKRAILKQEKTAATRTAAASRRASLKASARLKRLRENKRRIEKMHFVMKHRNMPTTKEHRQVEKPPTVYSGGLQVWMQGEEIEITI</sequence>
<proteinExistence type="predicted"/>